<evidence type="ECO:0000256" key="2">
    <source>
        <dbReference type="ARBA" id="ARBA00006459"/>
    </source>
</evidence>
<evidence type="ECO:0000256" key="9">
    <source>
        <dbReference type="SAM" id="Phobius"/>
    </source>
</evidence>
<evidence type="ECO:0000256" key="5">
    <source>
        <dbReference type="ARBA" id="ARBA00022847"/>
    </source>
</evidence>
<dbReference type="InterPro" id="IPR037272">
    <property type="entry name" value="SNS_sf"/>
</dbReference>
<protein>
    <submittedName>
        <fullName evidence="10">Transporter</fullName>
    </submittedName>
</protein>
<keyword evidence="3" id="KW-0813">Transport</keyword>
<dbReference type="STRING" id="104452.A0A0L7K3D9"/>
<gene>
    <name evidence="10" type="ORF">OBRU01_26086</name>
</gene>
<feature type="non-terminal residue" evidence="10">
    <location>
        <position position="1"/>
    </location>
</feature>
<dbReference type="InterPro" id="IPR000175">
    <property type="entry name" value="Na/ntran_symport"/>
</dbReference>
<keyword evidence="4 9" id="KW-0812">Transmembrane</keyword>
<comment type="subcellular location">
    <subcellularLocation>
        <location evidence="1">Membrane</location>
        <topology evidence="1">Multi-pass membrane protein</topology>
    </subcellularLocation>
</comment>
<keyword evidence="11" id="KW-1185">Reference proteome</keyword>
<dbReference type="SUPFAM" id="SSF161070">
    <property type="entry name" value="SNF-like"/>
    <property type="match status" value="1"/>
</dbReference>
<evidence type="ECO:0000256" key="1">
    <source>
        <dbReference type="ARBA" id="ARBA00004141"/>
    </source>
</evidence>
<dbReference type="Proteomes" id="UP000037510">
    <property type="component" value="Unassembled WGS sequence"/>
</dbReference>
<feature type="transmembrane region" description="Helical" evidence="9">
    <location>
        <begin position="82"/>
        <end position="107"/>
    </location>
</feature>
<organism evidence="10 11">
    <name type="scientific">Operophtera brumata</name>
    <name type="common">Winter moth</name>
    <name type="synonym">Phalaena brumata</name>
    <dbReference type="NCBI Taxonomy" id="104452"/>
    <lineage>
        <taxon>Eukaryota</taxon>
        <taxon>Metazoa</taxon>
        <taxon>Ecdysozoa</taxon>
        <taxon>Arthropoda</taxon>
        <taxon>Hexapoda</taxon>
        <taxon>Insecta</taxon>
        <taxon>Pterygota</taxon>
        <taxon>Neoptera</taxon>
        <taxon>Endopterygota</taxon>
        <taxon>Lepidoptera</taxon>
        <taxon>Glossata</taxon>
        <taxon>Ditrysia</taxon>
        <taxon>Geometroidea</taxon>
        <taxon>Geometridae</taxon>
        <taxon>Larentiinae</taxon>
        <taxon>Operophtera</taxon>
    </lineage>
</organism>
<feature type="binding site" evidence="8">
    <location>
        <position position="58"/>
    </location>
    <ligand>
        <name>Na(+)</name>
        <dbReference type="ChEBI" id="CHEBI:29101"/>
        <label>1</label>
    </ligand>
</feature>
<evidence type="ECO:0000256" key="6">
    <source>
        <dbReference type="ARBA" id="ARBA00022989"/>
    </source>
</evidence>
<evidence type="ECO:0000256" key="4">
    <source>
        <dbReference type="ARBA" id="ARBA00022692"/>
    </source>
</evidence>
<evidence type="ECO:0000256" key="3">
    <source>
        <dbReference type="ARBA" id="ARBA00022448"/>
    </source>
</evidence>
<reference evidence="10 11" key="1">
    <citation type="journal article" date="2015" name="Genome Biol. Evol.">
        <title>The genome of winter moth (Operophtera brumata) provides a genomic perspective on sexual dimorphism and phenology.</title>
        <authorList>
            <person name="Derks M.F."/>
            <person name="Smit S."/>
            <person name="Salis L."/>
            <person name="Schijlen E."/>
            <person name="Bossers A."/>
            <person name="Mateman C."/>
            <person name="Pijl A.S."/>
            <person name="de Ridder D."/>
            <person name="Groenen M.A."/>
            <person name="Visser M.E."/>
            <person name="Megens H.J."/>
        </authorList>
    </citation>
    <scope>NUCLEOTIDE SEQUENCE [LARGE SCALE GENOMIC DNA]</scope>
    <source>
        <strain evidence="10">WM2013NL</strain>
        <tissue evidence="10">Head and thorax</tissue>
    </source>
</reference>
<comment type="caution">
    <text evidence="10">The sequence shown here is derived from an EMBL/GenBank/DDBJ whole genome shotgun (WGS) entry which is preliminary data.</text>
</comment>
<dbReference type="EMBL" id="JTDY01012105">
    <property type="protein sequence ID" value="KOB52330.1"/>
    <property type="molecule type" value="Genomic_DNA"/>
</dbReference>
<feature type="non-terminal residue" evidence="10">
    <location>
        <position position="130"/>
    </location>
</feature>
<dbReference type="PROSITE" id="PS00754">
    <property type="entry name" value="NA_NEUROTRAN_SYMP_2"/>
    <property type="match status" value="1"/>
</dbReference>
<accession>A0A0L7K3D9</accession>
<keyword evidence="8" id="KW-0479">Metal-binding</keyword>
<dbReference type="PANTHER" id="PTHR11616">
    <property type="entry name" value="SODIUM/CHLORIDE DEPENDENT TRANSPORTER"/>
    <property type="match status" value="1"/>
</dbReference>
<sequence>PCDNNTRHRIITLYLSEHILIEASSRSDWVIVGWFKGMGGATQDRWASQAEYLLSCLGYAVGIGNIWRFPYLCYRNGGGAGYATIIVNVIAITYFSAILAYPVLYIYHSMQSPLPWQSCGNPWNTDRCTE</sequence>
<feature type="binding site" evidence="8">
    <location>
        <position position="60"/>
    </location>
    <ligand>
        <name>Na(+)</name>
        <dbReference type="ChEBI" id="CHEBI:29101"/>
        <label>1</label>
    </ligand>
</feature>
<evidence type="ECO:0000313" key="11">
    <source>
        <dbReference type="Proteomes" id="UP000037510"/>
    </source>
</evidence>
<keyword evidence="8" id="KW-0915">Sodium</keyword>
<dbReference type="Pfam" id="PF00209">
    <property type="entry name" value="SNF"/>
    <property type="match status" value="1"/>
</dbReference>
<dbReference type="GO" id="GO:0005886">
    <property type="term" value="C:plasma membrane"/>
    <property type="evidence" value="ECO:0007669"/>
    <property type="project" value="TreeGrafter"/>
</dbReference>
<dbReference type="GO" id="GO:0006865">
    <property type="term" value="P:amino acid transport"/>
    <property type="evidence" value="ECO:0007669"/>
    <property type="project" value="TreeGrafter"/>
</dbReference>
<keyword evidence="6 9" id="KW-1133">Transmembrane helix</keyword>
<feature type="binding site" evidence="8">
    <location>
        <position position="65"/>
    </location>
    <ligand>
        <name>Na(+)</name>
        <dbReference type="ChEBI" id="CHEBI:29101"/>
        <label>1</label>
    </ligand>
</feature>
<evidence type="ECO:0000313" key="10">
    <source>
        <dbReference type="EMBL" id="KOB52330.1"/>
    </source>
</evidence>
<feature type="binding site" evidence="8">
    <location>
        <position position="61"/>
    </location>
    <ligand>
        <name>Na(+)</name>
        <dbReference type="ChEBI" id="CHEBI:29101"/>
        <label>1</label>
    </ligand>
</feature>
<dbReference type="PANTHER" id="PTHR11616:SF240">
    <property type="entry name" value="BLOATED TUBULES, ISOFORM B-RELATED"/>
    <property type="match status" value="1"/>
</dbReference>
<evidence type="ECO:0000256" key="7">
    <source>
        <dbReference type="ARBA" id="ARBA00023136"/>
    </source>
</evidence>
<evidence type="ECO:0000256" key="8">
    <source>
        <dbReference type="PIRSR" id="PIRSR600175-1"/>
    </source>
</evidence>
<dbReference type="AlphaFoldDB" id="A0A0L7K3D9"/>
<name>A0A0L7K3D9_OPEBR</name>
<dbReference type="GO" id="GO:0046872">
    <property type="term" value="F:metal ion binding"/>
    <property type="evidence" value="ECO:0007669"/>
    <property type="project" value="UniProtKB-KW"/>
</dbReference>
<proteinExistence type="inferred from homology"/>
<dbReference type="GO" id="GO:0015293">
    <property type="term" value="F:symporter activity"/>
    <property type="evidence" value="ECO:0007669"/>
    <property type="project" value="UniProtKB-KW"/>
</dbReference>
<dbReference type="GO" id="GO:0035725">
    <property type="term" value="P:sodium ion transmembrane transport"/>
    <property type="evidence" value="ECO:0007669"/>
    <property type="project" value="TreeGrafter"/>
</dbReference>
<comment type="similarity">
    <text evidence="2">Belongs to the sodium:neurotransmitter symporter (SNF) (TC 2.A.22) family.</text>
</comment>
<dbReference type="PROSITE" id="PS50267">
    <property type="entry name" value="NA_NEUROTRAN_SYMP_3"/>
    <property type="match status" value="1"/>
</dbReference>
<keyword evidence="7 9" id="KW-0472">Membrane</keyword>
<keyword evidence="5" id="KW-0769">Symport</keyword>